<dbReference type="Gene3D" id="1.20.120.10">
    <property type="entry name" value="Cytochrome c/b562"/>
    <property type="match status" value="1"/>
</dbReference>
<comment type="caution">
    <text evidence="1">The sequence shown here is derived from an EMBL/GenBank/DDBJ whole genome shotgun (WGS) entry which is preliminary data.</text>
</comment>
<keyword evidence="2" id="KW-1185">Reference proteome</keyword>
<evidence type="ECO:0000313" key="1">
    <source>
        <dbReference type="EMBL" id="EBA07055.1"/>
    </source>
</evidence>
<sequence>MKFMKTIGDEMEVLGSMAKGQTAFDAAAANAALTEVAA</sequence>
<dbReference type="Proteomes" id="UP000005713">
    <property type="component" value="Unassembled WGS sequence"/>
</dbReference>
<dbReference type="EMBL" id="AAYA01000011">
    <property type="protein sequence ID" value="EBA07055.1"/>
    <property type="molecule type" value="Genomic_DNA"/>
</dbReference>
<protein>
    <submittedName>
        <fullName evidence="1">Uncharacterized protein</fullName>
    </submittedName>
</protein>
<dbReference type="GO" id="GO:0005506">
    <property type="term" value="F:iron ion binding"/>
    <property type="evidence" value="ECO:0007669"/>
    <property type="project" value="InterPro"/>
</dbReference>
<dbReference type="InterPro" id="IPR010980">
    <property type="entry name" value="Cyt_c/b562"/>
</dbReference>
<dbReference type="GO" id="GO:0009055">
    <property type="term" value="F:electron transfer activity"/>
    <property type="evidence" value="ECO:0007669"/>
    <property type="project" value="InterPro"/>
</dbReference>
<proteinExistence type="predicted"/>
<reference evidence="1 2" key="1">
    <citation type="submission" date="2006-06" db="EMBL/GenBank/DDBJ databases">
        <authorList>
            <person name="Moran M.A."/>
            <person name="Ferriera S."/>
            <person name="Johnson J."/>
            <person name="Kravitz S."/>
            <person name="Beeson K."/>
            <person name="Sutton G."/>
            <person name="Rogers Y.-H."/>
            <person name="Friedman R."/>
            <person name="Frazier M."/>
            <person name="Venter J.C."/>
        </authorList>
    </citation>
    <scope>NUCLEOTIDE SEQUENCE [LARGE SCALE GENOMIC DNA]</scope>
    <source>
        <strain evidence="1 2">E-37</strain>
    </source>
</reference>
<gene>
    <name evidence="1" type="ORF">SSE37_12696</name>
</gene>
<dbReference type="SUPFAM" id="SSF47175">
    <property type="entry name" value="Cytochromes"/>
    <property type="match status" value="1"/>
</dbReference>
<dbReference type="GO" id="GO:0022900">
    <property type="term" value="P:electron transport chain"/>
    <property type="evidence" value="ECO:0007669"/>
    <property type="project" value="InterPro"/>
</dbReference>
<name>A3K6S8_SAGS3</name>
<dbReference type="InterPro" id="IPR002321">
    <property type="entry name" value="Cyt_c_II"/>
</dbReference>
<dbReference type="GO" id="GO:0020037">
    <property type="term" value="F:heme binding"/>
    <property type="evidence" value="ECO:0007669"/>
    <property type="project" value="InterPro"/>
</dbReference>
<organism evidence="1 2">
    <name type="scientific">Sagittula stellata (strain ATCC 700073 / DSM 11524 / E-37)</name>
    <dbReference type="NCBI Taxonomy" id="388399"/>
    <lineage>
        <taxon>Bacteria</taxon>
        <taxon>Pseudomonadati</taxon>
        <taxon>Pseudomonadota</taxon>
        <taxon>Alphaproteobacteria</taxon>
        <taxon>Rhodobacterales</taxon>
        <taxon>Roseobacteraceae</taxon>
        <taxon>Sagittula</taxon>
    </lineage>
</organism>
<accession>A3K6S8</accession>
<dbReference type="AlphaFoldDB" id="A3K6S8"/>
<dbReference type="RefSeq" id="WP_005861169.1">
    <property type="nucleotide sequence ID" value="NZ_AAYA01000011.1"/>
</dbReference>
<dbReference type="PROSITE" id="PS51009">
    <property type="entry name" value="CYTCII"/>
    <property type="match status" value="1"/>
</dbReference>
<evidence type="ECO:0000313" key="2">
    <source>
        <dbReference type="Proteomes" id="UP000005713"/>
    </source>
</evidence>